<dbReference type="AlphaFoldDB" id="A0A0R3VXE4"/>
<feature type="transmembrane region" description="Helical" evidence="1">
    <location>
        <begin position="208"/>
        <end position="233"/>
    </location>
</feature>
<sequence length="246" mass="27726">MNFEKLLKDENFQTKVDTLIGNVAKGVSEAIPDDMLEKVKKMEQMADVLEAFLTSVRAEAAVKELSKLTGPKLKDLEDLRETLEKDNKKDELTFKEFVEALDKLKKYQGGIIKLQEDYNKFLSQSTLPDEFKAYISTTEGALKHLKDENQLKPEMKVEVTDLLSKILETVTNAVNGLVTKILPCGNMHYVLEALVATGCSSSGLVTRFFGWALALTLSILFSFLSFVGLYNLWCVQSHQIKRFYGP</sequence>
<reference evidence="2 3" key="2">
    <citation type="submission" date="2018-11" db="EMBL/GenBank/DDBJ databases">
        <authorList>
            <consortium name="Pathogen Informatics"/>
        </authorList>
    </citation>
    <scope>NUCLEOTIDE SEQUENCE [LARGE SCALE GENOMIC DNA]</scope>
</reference>
<organism evidence="4">
    <name type="scientific">Taenia asiatica</name>
    <name type="common">Asian tapeworm</name>
    <dbReference type="NCBI Taxonomy" id="60517"/>
    <lineage>
        <taxon>Eukaryota</taxon>
        <taxon>Metazoa</taxon>
        <taxon>Spiralia</taxon>
        <taxon>Lophotrochozoa</taxon>
        <taxon>Platyhelminthes</taxon>
        <taxon>Cestoda</taxon>
        <taxon>Eucestoda</taxon>
        <taxon>Cyclophyllidea</taxon>
        <taxon>Taeniidae</taxon>
        <taxon>Taenia</taxon>
    </lineage>
</organism>
<accession>A0A0R3VXE4</accession>
<dbReference type="Proteomes" id="UP000282613">
    <property type="component" value="Unassembled WGS sequence"/>
</dbReference>
<gene>
    <name evidence="2" type="ORF">TASK_LOCUS2089</name>
</gene>
<keyword evidence="1" id="KW-1133">Transmembrane helix</keyword>
<name>A0A0R3VXE4_TAEAS</name>
<dbReference type="WBParaSite" id="TASK_0000208801-mRNA-1">
    <property type="protein sequence ID" value="TASK_0000208801-mRNA-1"/>
    <property type="gene ID" value="TASK_0000208801"/>
</dbReference>
<protein>
    <submittedName>
        <fullName evidence="4">EF-hand domain-containing protein</fullName>
    </submittedName>
</protein>
<dbReference type="EMBL" id="UYRS01000978">
    <property type="protein sequence ID" value="VDK24304.1"/>
    <property type="molecule type" value="Genomic_DNA"/>
</dbReference>
<keyword evidence="3" id="KW-1185">Reference proteome</keyword>
<dbReference type="OrthoDB" id="6281755at2759"/>
<keyword evidence="1" id="KW-0812">Transmembrane</keyword>
<evidence type="ECO:0000313" key="2">
    <source>
        <dbReference type="EMBL" id="VDK24304.1"/>
    </source>
</evidence>
<reference evidence="4" key="1">
    <citation type="submission" date="2017-02" db="UniProtKB">
        <authorList>
            <consortium name="WormBaseParasite"/>
        </authorList>
    </citation>
    <scope>IDENTIFICATION</scope>
</reference>
<evidence type="ECO:0000313" key="3">
    <source>
        <dbReference type="Proteomes" id="UP000282613"/>
    </source>
</evidence>
<keyword evidence="1" id="KW-0472">Membrane</keyword>
<evidence type="ECO:0000256" key="1">
    <source>
        <dbReference type="SAM" id="Phobius"/>
    </source>
</evidence>
<proteinExistence type="predicted"/>
<evidence type="ECO:0000313" key="4">
    <source>
        <dbReference type="WBParaSite" id="TASK_0000208801-mRNA-1"/>
    </source>
</evidence>